<dbReference type="Pfam" id="PF20653">
    <property type="entry name" value="COG6_C"/>
    <property type="match status" value="1"/>
</dbReference>
<dbReference type="EMBL" id="CAJNNW010006840">
    <property type="protein sequence ID" value="CAE8648662.1"/>
    <property type="molecule type" value="Genomic_DNA"/>
</dbReference>
<evidence type="ECO:0000313" key="2">
    <source>
        <dbReference type="EMBL" id="CAE8648662.1"/>
    </source>
</evidence>
<accession>A0A813IF24</accession>
<dbReference type="Proteomes" id="UP000626109">
    <property type="component" value="Unassembled WGS sequence"/>
</dbReference>
<protein>
    <recommendedName>
        <fullName evidence="1">Conserved Oligomeric Golgi complex subunit 6 C-terminal domain-containing protein</fullName>
    </recommendedName>
</protein>
<feature type="domain" description="Conserved Oligomeric Golgi complex subunit 6 C-terminal" evidence="1">
    <location>
        <begin position="8"/>
        <end position="93"/>
    </location>
</feature>
<organism evidence="2 3">
    <name type="scientific">Polarella glacialis</name>
    <name type="common">Dinoflagellate</name>
    <dbReference type="NCBI Taxonomy" id="89957"/>
    <lineage>
        <taxon>Eukaryota</taxon>
        <taxon>Sar</taxon>
        <taxon>Alveolata</taxon>
        <taxon>Dinophyceae</taxon>
        <taxon>Suessiales</taxon>
        <taxon>Suessiaceae</taxon>
        <taxon>Polarella</taxon>
    </lineage>
</organism>
<dbReference type="PANTHER" id="PTHR21506:SF0">
    <property type="entry name" value="CONSERVED OLIGOMERIC GOLGI COMPLEX SUBUNIT 6"/>
    <property type="match status" value="1"/>
</dbReference>
<dbReference type="GO" id="GO:0006891">
    <property type="term" value="P:intra-Golgi vesicle-mediated transport"/>
    <property type="evidence" value="ECO:0007669"/>
    <property type="project" value="InterPro"/>
</dbReference>
<gene>
    <name evidence="2" type="ORF">PGLA2088_LOCUS6754</name>
</gene>
<reference evidence="2" key="1">
    <citation type="submission" date="2021-02" db="EMBL/GenBank/DDBJ databases">
        <authorList>
            <person name="Dougan E. K."/>
            <person name="Rhodes N."/>
            <person name="Thang M."/>
            <person name="Chan C."/>
        </authorList>
    </citation>
    <scope>NUCLEOTIDE SEQUENCE</scope>
</reference>
<evidence type="ECO:0000259" key="1">
    <source>
        <dbReference type="Pfam" id="PF20653"/>
    </source>
</evidence>
<dbReference type="AlphaFoldDB" id="A0A813IF24"/>
<name>A0A813IF24_POLGL</name>
<evidence type="ECO:0000313" key="3">
    <source>
        <dbReference type="Proteomes" id="UP000626109"/>
    </source>
</evidence>
<comment type="caution">
    <text evidence="2">The sequence shown here is derived from an EMBL/GenBank/DDBJ whole genome shotgun (WGS) entry which is preliminary data.</text>
</comment>
<dbReference type="InterPro" id="IPR010490">
    <property type="entry name" value="COG6"/>
</dbReference>
<feature type="non-terminal residue" evidence="2">
    <location>
        <position position="96"/>
    </location>
</feature>
<dbReference type="InterPro" id="IPR048369">
    <property type="entry name" value="COG6_C"/>
</dbReference>
<sequence>ALREKRPEVPLSNVPELHPVSLAATLRSFYNSLFTLGGALALPLLERIENSSLRQEARTGVSKLIAAAYAELHKGVEELGVATHTPEQVQTLLEGC</sequence>
<dbReference type="PANTHER" id="PTHR21506">
    <property type="entry name" value="COMPONENT OF OLIGOMERIC GOLGI COMPLEX 6"/>
    <property type="match status" value="1"/>
</dbReference>
<dbReference type="GO" id="GO:0017119">
    <property type="term" value="C:Golgi transport complex"/>
    <property type="evidence" value="ECO:0007669"/>
    <property type="project" value="InterPro"/>
</dbReference>
<proteinExistence type="predicted"/>